<name>A0ABV8HZU6_9ACTN</name>
<dbReference type="Pfam" id="PF08889">
    <property type="entry name" value="WbqC"/>
    <property type="match status" value="1"/>
</dbReference>
<reference evidence="2" key="1">
    <citation type="journal article" date="2019" name="Int. J. Syst. Evol. Microbiol.">
        <title>The Global Catalogue of Microorganisms (GCM) 10K type strain sequencing project: providing services to taxonomists for standard genome sequencing and annotation.</title>
        <authorList>
            <consortium name="The Broad Institute Genomics Platform"/>
            <consortium name="The Broad Institute Genome Sequencing Center for Infectious Disease"/>
            <person name="Wu L."/>
            <person name="Ma J."/>
        </authorList>
    </citation>
    <scope>NUCLEOTIDE SEQUENCE [LARGE SCALE GENOMIC DNA]</scope>
    <source>
        <strain evidence="2">CGMCC 4.7237</strain>
    </source>
</reference>
<dbReference type="Proteomes" id="UP001595765">
    <property type="component" value="Unassembled WGS sequence"/>
</dbReference>
<comment type="caution">
    <text evidence="1">The sequence shown here is derived from an EMBL/GenBank/DDBJ whole genome shotgun (WGS) entry which is preliminary data.</text>
</comment>
<proteinExistence type="predicted"/>
<gene>
    <name evidence="1" type="ORF">ACFO3J_30530</name>
</gene>
<dbReference type="RefSeq" id="WP_386436297.1">
    <property type="nucleotide sequence ID" value="NZ_JBHSBB010000029.1"/>
</dbReference>
<keyword evidence="2" id="KW-1185">Reference proteome</keyword>
<protein>
    <submittedName>
        <fullName evidence="1">WbqC family protein</fullName>
    </submittedName>
</protein>
<evidence type="ECO:0000313" key="2">
    <source>
        <dbReference type="Proteomes" id="UP001595765"/>
    </source>
</evidence>
<dbReference type="EMBL" id="JBHSBB010000029">
    <property type="protein sequence ID" value="MFC4035774.1"/>
    <property type="molecule type" value="Genomic_DNA"/>
</dbReference>
<organism evidence="1 2">
    <name type="scientific">Streptomyces polygonati</name>
    <dbReference type="NCBI Taxonomy" id="1617087"/>
    <lineage>
        <taxon>Bacteria</taxon>
        <taxon>Bacillati</taxon>
        <taxon>Actinomycetota</taxon>
        <taxon>Actinomycetes</taxon>
        <taxon>Kitasatosporales</taxon>
        <taxon>Streptomycetaceae</taxon>
        <taxon>Streptomyces</taxon>
    </lineage>
</organism>
<sequence>MIYIEQPPFLPWLGFCEALLASTTVALYDDVQFTERGWQNRNRIKTANGVNWITVPASRKTGQLIRDTRIADSFDPTAVIKGIRLAYGRTAYIDEALQVIAPALSAGHRWLTDLNLDLVTQIALALGSRAALLLTSQMASSDCDDKNVRLVNICEAAGETNLWAGSGTREYLDTAALSASGITVTWNEFSGRHPRYAQAWPKQGFVPGLSVIDAACAIGWAGMSAMLRAGLRAYHPTAPSGEAR</sequence>
<evidence type="ECO:0000313" key="1">
    <source>
        <dbReference type="EMBL" id="MFC4035774.1"/>
    </source>
</evidence>
<dbReference type="InterPro" id="IPR014985">
    <property type="entry name" value="WbqC"/>
</dbReference>
<accession>A0ABV8HZU6</accession>